<dbReference type="RefSeq" id="WP_178256058.1">
    <property type="nucleotide sequence ID" value="NZ_JACSPQ010000053.1"/>
</dbReference>
<protein>
    <recommendedName>
        <fullName evidence="3">2-C-methyl-D-erythritol 4-phosphate cytidylyltransferase</fullName>
        <ecNumber evidence="3">2.7.7.60</ecNumber>
    </recommendedName>
    <alternativeName>
        <fullName evidence="3">4-diphosphocytidyl-2C-methyl-D-erythritol synthase</fullName>
    </alternativeName>
    <alternativeName>
        <fullName evidence="3">MEP cytidylyltransferase</fullName>
        <shortName evidence="3">MCT</shortName>
    </alternativeName>
</protein>
<evidence type="ECO:0000256" key="3">
    <source>
        <dbReference type="HAMAP-Rule" id="MF_00108"/>
    </source>
</evidence>
<dbReference type="PRINTS" id="PR00081">
    <property type="entry name" value="GDHRDH"/>
</dbReference>
<dbReference type="InterPro" id="IPR034683">
    <property type="entry name" value="IspD/TarI"/>
</dbReference>
<keyword evidence="3" id="KW-0414">Isoprene biosynthesis</keyword>
<evidence type="ECO:0000256" key="1">
    <source>
        <dbReference type="ARBA" id="ARBA00022679"/>
    </source>
</evidence>
<comment type="similarity">
    <text evidence="4">Belongs to the short-chain dehydrogenases/reductases (SDR) family.</text>
</comment>
<proteinExistence type="inferred from homology"/>
<evidence type="ECO:0000256" key="2">
    <source>
        <dbReference type="ARBA" id="ARBA00022695"/>
    </source>
</evidence>
<evidence type="ECO:0000313" key="6">
    <source>
        <dbReference type="Proteomes" id="UP000616346"/>
    </source>
</evidence>
<dbReference type="PANTHER" id="PTHR32125">
    <property type="entry name" value="2-C-METHYL-D-ERYTHRITOL 4-PHOSPHATE CYTIDYLYLTRANSFERASE, CHLOROPLASTIC"/>
    <property type="match status" value="1"/>
</dbReference>
<keyword evidence="1 3" id="KW-0808">Transferase</keyword>
<keyword evidence="6" id="KW-1185">Reference proteome</keyword>
<dbReference type="CDD" id="cd02516">
    <property type="entry name" value="CDP-ME_synthetase"/>
    <property type="match status" value="1"/>
</dbReference>
<gene>
    <name evidence="3" type="primary">ispD</name>
    <name evidence="5" type="ORF">H9626_14200</name>
</gene>
<dbReference type="PIRSF" id="PIRSF036586">
    <property type="entry name" value="CDP-ribitol_syn"/>
    <property type="match status" value="1"/>
</dbReference>
<feature type="site" description="Transition state stabilizer" evidence="3">
    <location>
        <position position="16"/>
    </location>
</feature>
<dbReference type="Gene3D" id="3.90.550.10">
    <property type="entry name" value="Spore Coat Polysaccharide Biosynthesis Protein SpsA, Chain A"/>
    <property type="match status" value="1"/>
</dbReference>
<dbReference type="Pfam" id="PF01128">
    <property type="entry name" value="IspD"/>
    <property type="match status" value="1"/>
</dbReference>
<feature type="site" description="Positions MEP for the nucleophilic attack" evidence="3">
    <location>
        <position position="154"/>
    </location>
</feature>
<dbReference type="InterPro" id="IPR036291">
    <property type="entry name" value="NAD(P)-bd_dom_sf"/>
</dbReference>
<dbReference type="InterPro" id="IPR012115">
    <property type="entry name" value="CDP-ribitol_syn"/>
</dbReference>
<dbReference type="PRINTS" id="PR00080">
    <property type="entry name" value="SDRFAMILY"/>
</dbReference>
<dbReference type="InterPro" id="IPR001228">
    <property type="entry name" value="IspD"/>
</dbReference>
<dbReference type="PANTHER" id="PTHR32125:SF4">
    <property type="entry name" value="2-C-METHYL-D-ERYTHRITOL 4-PHOSPHATE CYTIDYLYLTRANSFERASE, CHLOROPLASTIC"/>
    <property type="match status" value="1"/>
</dbReference>
<dbReference type="SUPFAM" id="SSF53448">
    <property type="entry name" value="Nucleotide-diphospho-sugar transferases"/>
    <property type="match status" value="1"/>
</dbReference>
<dbReference type="PROSITE" id="PS00061">
    <property type="entry name" value="ADH_SHORT"/>
    <property type="match status" value="1"/>
</dbReference>
<dbReference type="SUPFAM" id="SSF51735">
    <property type="entry name" value="NAD(P)-binding Rossmann-fold domains"/>
    <property type="match status" value="1"/>
</dbReference>
<reference evidence="5 6" key="1">
    <citation type="submission" date="2020-08" db="EMBL/GenBank/DDBJ databases">
        <title>A Genomic Blueprint of the Chicken Gut Microbiome.</title>
        <authorList>
            <person name="Gilroy R."/>
            <person name="Ravi A."/>
            <person name="Getino M."/>
            <person name="Pursley I."/>
            <person name="Horton D.L."/>
            <person name="Alikhan N.-F."/>
            <person name="Baker D."/>
            <person name="Gharbi K."/>
            <person name="Hall N."/>
            <person name="Watson M."/>
            <person name="Adriaenssens E.M."/>
            <person name="Foster-Nyarko E."/>
            <person name="Jarju S."/>
            <person name="Secka A."/>
            <person name="Antonio M."/>
            <person name="Oren A."/>
            <person name="Chaudhuri R."/>
            <person name="La Ragione R.M."/>
            <person name="Hildebrand F."/>
            <person name="Pallen M.J."/>
        </authorList>
    </citation>
    <scope>NUCLEOTIDE SEQUENCE [LARGE SCALE GENOMIC DNA]</scope>
    <source>
        <strain evidence="5 6">Sa1YUN3</strain>
    </source>
</reference>
<feature type="site" description="Transition state stabilizer" evidence="3">
    <location>
        <position position="23"/>
    </location>
</feature>
<comment type="pathway">
    <text evidence="3">Isoprenoid biosynthesis; isopentenyl diphosphate biosynthesis via DXP pathway; isopentenyl diphosphate from 1-deoxy-D-xylulose 5-phosphate: step 2/6.</text>
</comment>
<comment type="similarity">
    <text evidence="3">Belongs to the IspD/TarI cytidylyltransferase family. IspD subfamily.</text>
</comment>
<keyword evidence="2 3" id="KW-0548">Nucleotidyltransferase</keyword>
<dbReference type="Pfam" id="PF00106">
    <property type="entry name" value="adh_short"/>
    <property type="match status" value="1"/>
</dbReference>
<dbReference type="Proteomes" id="UP000616346">
    <property type="component" value="Unassembled WGS sequence"/>
</dbReference>
<evidence type="ECO:0000256" key="4">
    <source>
        <dbReference type="RuleBase" id="RU000363"/>
    </source>
</evidence>
<accession>A0ABR8VEZ9</accession>
<dbReference type="InterPro" id="IPR002347">
    <property type="entry name" value="SDR_fam"/>
</dbReference>
<dbReference type="InterPro" id="IPR029044">
    <property type="entry name" value="Nucleotide-diphossugar_trans"/>
</dbReference>
<dbReference type="EMBL" id="JACSPQ010000053">
    <property type="protein sequence ID" value="MBD8003334.1"/>
    <property type="molecule type" value="Genomic_DNA"/>
</dbReference>
<dbReference type="HAMAP" id="MF_00108">
    <property type="entry name" value="IspD"/>
    <property type="match status" value="1"/>
</dbReference>
<dbReference type="Gene3D" id="3.40.50.720">
    <property type="entry name" value="NAD(P)-binding Rossmann-like Domain"/>
    <property type="match status" value="1"/>
</dbReference>
<dbReference type="InterPro" id="IPR020904">
    <property type="entry name" value="Sc_DH/Rdtase_CS"/>
</dbReference>
<dbReference type="InterPro" id="IPR050088">
    <property type="entry name" value="IspD/TarI_cytidylyltransf_bact"/>
</dbReference>
<organism evidence="5 6">
    <name type="scientific">Phocaeicola faecium</name>
    <dbReference type="NCBI Taxonomy" id="2762213"/>
    <lineage>
        <taxon>Bacteria</taxon>
        <taxon>Pseudomonadati</taxon>
        <taxon>Bacteroidota</taxon>
        <taxon>Bacteroidia</taxon>
        <taxon>Bacteroidales</taxon>
        <taxon>Bacteroidaceae</taxon>
        <taxon>Phocaeicola</taxon>
    </lineage>
</organism>
<evidence type="ECO:0000313" key="5">
    <source>
        <dbReference type="EMBL" id="MBD8003334.1"/>
    </source>
</evidence>
<sequence>MRKNIAVVLAGGVGSRLGLSTPKQFFKVAGKMVVEHTVEVFETNPHIDEIAIVSNPFYISEFENLIIKNGWKKVKKILKGGKERYHSSLSAIEAYAGADVNLIFHDAVRPLVSQRIINDVVKALETYDAIDVALPSADTIIEVEGDFISQIPDRSRLKRGQTPQAFSIDTIRRAYEIALKDAAFKVTDDCGVVKKYLPDVPIYVVAGEESNMKLTYKEDTYLLDKFFQLRKSELNHEAIDITLLRDKVTVVFGGSYGIGAEVARMLEQHGGKVYRFSRSLNHTDVGDRNQVSHALKEVFAKEGRIDFVVNTAGVLNKEPLIATDYETIVSAVQTNYMGTVNVALEAFPYLKETKGKLVFFTSSSYTRGRAFYSIYSSTKAAIVNFVQAIAQEWEGFGICINCVNPERTKTPMRVHNFGIEPEDTLLSADKVAEATLQTLASDYTGQVIDVKREMV</sequence>
<comment type="caution">
    <text evidence="5">The sequence shown here is derived from an EMBL/GenBank/DDBJ whole genome shotgun (WGS) entry which is preliminary data.</text>
</comment>
<dbReference type="EC" id="2.7.7.60" evidence="3"/>
<comment type="function">
    <text evidence="3">Catalyzes the formation of 4-diphosphocytidyl-2-C-methyl-D-erythritol from CTP and 2-C-methyl-D-erythritol 4-phosphate (MEP).</text>
</comment>
<comment type="catalytic activity">
    <reaction evidence="3">
        <text>2-C-methyl-D-erythritol 4-phosphate + CTP + H(+) = 4-CDP-2-C-methyl-D-erythritol + diphosphate</text>
        <dbReference type="Rhea" id="RHEA:13429"/>
        <dbReference type="ChEBI" id="CHEBI:15378"/>
        <dbReference type="ChEBI" id="CHEBI:33019"/>
        <dbReference type="ChEBI" id="CHEBI:37563"/>
        <dbReference type="ChEBI" id="CHEBI:57823"/>
        <dbReference type="ChEBI" id="CHEBI:58262"/>
        <dbReference type="EC" id="2.7.7.60"/>
    </reaction>
</comment>
<name>A0ABR8VEZ9_9BACT</name>
<feature type="site" description="Positions MEP for the nucleophilic attack" evidence="3">
    <location>
        <position position="213"/>
    </location>
</feature>
<dbReference type="CDD" id="cd05233">
    <property type="entry name" value="SDR_c"/>
    <property type="match status" value="1"/>
</dbReference>
<dbReference type="GO" id="GO:0016779">
    <property type="term" value="F:nucleotidyltransferase activity"/>
    <property type="evidence" value="ECO:0007669"/>
    <property type="project" value="UniProtKB-KW"/>
</dbReference>